<keyword evidence="1" id="KW-1133">Transmembrane helix</keyword>
<gene>
    <name evidence="2" type="ORF">A6M13_05425</name>
</gene>
<keyword evidence="3" id="KW-1185">Reference proteome</keyword>
<keyword evidence="1" id="KW-0472">Membrane</keyword>
<keyword evidence="1" id="KW-0812">Transmembrane</keyword>
<dbReference type="RefSeq" id="WP_066547364.1">
    <property type="nucleotide sequence ID" value="NZ_MASJ01000039.1"/>
</dbReference>
<protein>
    <submittedName>
        <fullName evidence="2">Uncharacterized protein</fullName>
    </submittedName>
</protein>
<evidence type="ECO:0000313" key="2">
    <source>
        <dbReference type="EMBL" id="OCS82840.1"/>
    </source>
</evidence>
<sequence>MECVVFFIGSFLVGLVCDFLFHLCMDVAATVQPPGFLAMLIIVDLFVSWLPLYAVDEWMTSVTVPLTAELCGALILCLLSLPDLQQRAQVANE</sequence>
<dbReference type="InterPro" id="IPR025912">
    <property type="entry name" value="YrvL"/>
</dbReference>
<feature type="transmembrane region" description="Helical" evidence="1">
    <location>
        <begin position="36"/>
        <end position="55"/>
    </location>
</feature>
<dbReference type="Pfam" id="PF14184">
    <property type="entry name" value="YrvL"/>
    <property type="match status" value="1"/>
</dbReference>
<dbReference type="EMBL" id="MASJ01000039">
    <property type="protein sequence ID" value="OCS82840.1"/>
    <property type="molecule type" value="Genomic_DNA"/>
</dbReference>
<comment type="caution">
    <text evidence="2">The sequence shown here is derived from an EMBL/GenBank/DDBJ whole genome shotgun (WGS) entry which is preliminary data.</text>
</comment>
<accession>A0A1C0Y6Q5</accession>
<evidence type="ECO:0000313" key="3">
    <source>
        <dbReference type="Proteomes" id="UP000093199"/>
    </source>
</evidence>
<organism evidence="2 3">
    <name type="scientific">Caryophanon tenue</name>
    <dbReference type="NCBI Taxonomy" id="33978"/>
    <lineage>
        <taxon>Bacteria</taxon>
        <taxon>Bacillati</taxon>
        <taxon>Bacillota</taxon>
        <taxon>Bacilli</taxon>
        <taxon>Bacillales</taxon>
        <taxon>Caryophanaceae</taxon>
        <taxon>Caryophanon</taxon>
    </lineage>
</organism>
<proteinExistence type="predicted"/>
<dbReference type="Proteomes" id="UP000093199">
    <property type="component" value="Unassembled WGS sequence"/>
</dbReference>
<feature type="transmembrane region" description="Helical" evidence="1">
    <location>
        <begin position="61"/>
        <end position="81"/>
    </location>
</feature>
<feature type="transmembrane region" description="Helical" evidence="1">
    <location>
        <begin position="6"/>
        <end position="24"/>
    </location>
</feature>
<name>A0A1C0Y6Q5_9BACL</name>
<evidence type="ECO:0000256" key="1">
    <source>
        <dbReference type="SAM" id="Phobius"/>
    </source>
</evidence>
<dbReference type="AlphaFoldDB" id="A0A1C0Y6Q5"/>
<reference evidence="2 3" key="1">
    <citation type="submission" date="2016-07" db="EMBL/GenBank/DDBJ databases">
        <title>Caryophanon tenue genome sequencing.</title>
        <authorList>
            <person name="Verma A."/>
            <person name="Pal Y."/>
            <person name="Krishnamurthi S."/>
        </authorList>
    </citation>
    <scope>NUCLEOTIDE SEQUENCE [LARGE SCALE GENOMIC DNA]</scope>
    <source>
        <strain evidence="2 3">DSM 14152</strain>
    </source>
</reference>